<accession>A0A0A3J476</accession>
<dbReference type="AlphaFoldDB" id="A0A0A3J476"/>
<keyword evidence="2" id="KW-1185">Reference proteome</keyword>
<evidence type="ECO:0000313" key="2">
    <source>
        <dbReference type="Proteomes" id="UP000030595"/>
    </source>
</evidence>
<dbReference type="eggNOG" id="ENOG502ZSGZ">
    <property type="taxonomic scope" value="Bacteria"/>
</dbReference>
<name>A0A0A3J476_9BACL</name>
<reference evidence="1 2" key="1">
    <citation type="submission" date="2014-02" db="EMBL/GenBank/DDBJ databases">
        <title>Draft genome sequence of Lysinibacillus massiliensis CCUG 49529.</title>
        <authorList>
            <person name="Zhang F."/>
            <person name="Wang G."/>
            <person name="Zhang L."/>
        </authorList>
    </citation>
    <scope>NUCLEOTIDE SEQUENCE [LARGE SCALE GENOMIC DNA]</scope>
    <source>
        <strain evidence="1 2">CCUG 49529</strain>
    </source>
</reference>
<evidence type="ECO:0000313" key="1">
    <source>
        <dbReference type="EMBL" id="KGR90515.1"/>
    </source>
</evidence>
<organism evidence="1 2">
    <name type="scientific">Ureibacillus massiliensis 4400831 = CIP 108448 = CCUG 49529</name>
    <dbReference type="NCBI Taxonomy" id="1211035"/>
    <lineage>
        <taxon>Bacteria</taxon>
        <taxon>Bacillati</taxon>
        <taxon>Bacillota</taxon>
        <taxon>Bacilli</taxon>
        <taxon>Bacillales</taxon>
        <taxon>Caryophanaceae</taxon>
        <taxon>Ureibacillus</taxon>
    </lineage>
</organism>
<proteinExistence type="predicted"/>
<sequence length="60" mass="7021">MNRIQMLLSQIDCIDQMITVKIENERNAMNDEFFTKLVNTHQKVSLAEKHFHVKNTCSPS</sequence>
<dbReference type="EMBL" id="JPVQ01000018">
    <property type="protein sequence ID" value="KGR90515.1"/>
    <property type="molecule type" value="Genomic_DNA"/>
</dbReference>
<gene>
    <name evidence="1" type="ORF">CD30_11280</name>
</gene>
<comment type="caution">
    <text evidence="1">The sequence shown here is derived from an EMBL/GenBank/DDBJ whole genome shotgun (WGS) entry which is preliminary data.</text>
</comment>
<dbReference type="RefSeq" id="WP_036176702.1">
    <property type="nucleotide sequence ID" value="NZ_AVCZ01000018.1"/>
</dbReference>
<protein>
    <submittedName>
        <fullName evidence="1">Uncharacterized protein</fullName>
    </submittedName>
</protein>
<dbReference type="Proteomes" id="UP000030595">
    <property type="component" value="Unassembled WGS sequence"/>
</dbReference>